<dbReference type="GO" id="GO:0000976">
    <property type="term" value="F:transcription cis-regulatory region binding"/>
    <property type="evidence" value="ECO:0007669"/>
    <property type="project" value="TreeGrafter"/>
</dbReference>
<evidence type="ECO:0000256" key="4">
    <source>
        <dbReference type="ARBA" id="ARBA00023163"/>
    </source>
</evidence>
<feature type="domain" description="HTH tetR-type" evidence="6">
    <location>
        <begin position="8"/>
        <end position="68"/>
    </location>
</feature>
<evidence type="ECO:0000256" key="5">
    <source>
        <dbReference type="PROSITE-ProRule" id="PRU00335"/>
    </source>
</evidence>
<keyword evidence="8" id="KW-1185">Reference proteome</keyword>
<dbReference type="Pfam" id="PF00440">
    <property type="entry name" value="TetR_N"/>
    <property type="match status" value="1"/>
</dbReference>
<dbReference type="InterPro" id="IPR039538">
    <property type="entry name" value="BetI_C"/>
</dbReference>
<reference evidence="7 8" key="1">
    <citation type="submission" date="2018-11" db="EMBL/GenBank/DDBJ databases">
        <title>Whole genome sequence of Streptomyces paromomycinus NBRC 15454(T).</title>
        <authorList>
            <person name="Komaki H."/>
            <person name="Tamura T."/>
        </authorList>
    </citation>
    <scope>NUCLEOTIDE SEQUENCE [LARGE SCALE GENOMIC DNA]</scope>
    <source>
        <strain evidence="7 8">NBRC 15454</strain>
    </source>
</reference>
<evidence type="ECO:0000313" key="7">
    <source>
        <dbReference type="EMBL" id="GCD41494.1"/>
    </source>
</evidence>
<keyword evidence="4" id="KW-0804">Transcription</keyword>
<name>A0A401VWQ0_STREY</name>
<dbReference type="InterPro" id="IPR009057">
    <property type="entry name" value="Homeodomain-like_sf"/>
</dbReference>
<dbReference type="InterPro" id="IPR001647">
    <property type="entry name" value="HTH_TetR"/>
</dbReference>
<accession>A0A401VWQ0</accession>
<gene>
    <name evidence="7" type="ORF">GKJPGBOP_01149</name>
</gene>
<dbReference type="PANTHER" id="PTHR30055">
    <property type="entry name" value="HTH-TYPE TRANSCRIPTIONAL REGULATOR RUTR"/>
    <property type="match status" value="1"/>
</dbReference>
<evidence type="ECO:0000313" key="8">
    <source>
        <dbReference type="Proteomes" id="UP000286746"/>
    </source>
</evidence>
<dbReference type="SUPFAM" id="SSF46689">
    <property type="entry name" value="Homeodomain-like"/>
    <property type="match status" value="1"/>
</dbReference>
<organism evidence="7 8">
    <name type="scientific">Streptomyces paromomycinus</name>
    <name type="common">Streptomyces rimosus subsp. paromomycinus</name>
    <dbReference type="NCBI Taxonomy" id="92743"/>
    <lineage>
        <taxon>Bacteria</taxon>
        <taxon>Bacillati</taxon>
        <taxon>Actinomycetota</taxon>
        <taxon>Actinomycetes</taxon>
        <taxon>Kitasatosporales</taxon>
        <taxon>Streptomycetaceae</taxon>
        <taxon>Streptomyces</taxon>
    </lineage>
</organism>
<dbReference type="SUPFAM" id="SSF48498">
    <property type="entry name" value="Tetracyclin repressor-like, C-terminal domain"/>
    <property type="match status" value="1"/>
</dbReference>
<dbReference type="Proteomes" id="UP000286746">
    <property type="component" value="Unassembled WGS sequence"/>
</dbReference>
<dbReference type="Gene3D" id="1.10.357.10">
    <property type="entry name" value="Tetracycline Repressor, domain 2"/>
    <property type="match status" value="1"/>
</dbReference>
<dbReference type="PROSITE" id="PS50977">
    <property type="entry name" value="HTH_TETR_2"/>
    <property type="match status" value="1"/>
</dbReference>
<proteinExistence type="predicted"/>
<protein>
    <submittedName>
        <fullName evidence="7">TetR family transcriptional regulator</fullName>
    </submittedName>
</protein>
<comment type="caution">
    <text evidence="7">The sequence shown here is derived from an EMBL/GenBank/DDBJ whole genome shotgun (WGS) entry which is preliminary data.</text>
</comment>
<keyword evidence="2" id="KW-0805">Transcription regulation</keyword>
<dbReference type="InterPro" id="IPR036271">
    <property type="entry name" value="Tet_transcr_reg_TetR-rel_C_sf"/>
</dbReference>
<sequence length="209" mass="23525">MPKKVDHEARRREISQALWRIASTRGLEGASLRDVAAEAGISLGRLQHYFRTKDEMLVFALRHIETLAQQRIRARIEALDGEPTPRDILRACLTGMLPLDEQSRIGFLVGVAHFHRAVHDPALRTDIRDGIPQLRGFFADQLRQATERGEVRPGRDADDEAMVLISLVDGLSTYILLDVHTPEKAVQLLDMQLDQLFDGPGRSDARTCE</sequence>
<evidence type="ECO:0000256" key="3">
    <source>
        <dbReference type="ARBA" id="ARBA00023125"/>
    </source>
</evidence>
<keyword evidence="3 5" id="KW-0238">DNA-binding</keyword>
<dbReference type="EMBL" id="BHZD01000001">
    <property type="protein sequence ID" value="GCD41494.1"/>
    <property type="molecule type" value="Genomic_DNA"/>
</dbReference>
<dbReference type="Pfam" id="PF13977">
    <property type="entry name" value="TetR_C_6"/>
    <property type="match status" value="1"/>
</dbReference>
<evidence type="ECO:0000256" key="2">
    <source>
        <dbReference type="ARBA" id="ARBA00023015"/>
    </source>
</evidence>
<evidence type="ECO:0000259" key="6">
    <source>
        <dbReference type="PROSITE" id="PS50977"/>
    </source>
</evidence>
<dbReference type="RefSeq" id="WP_125052425.1">
    <property type="nucleotide sequence ID" value="NZ_BHZD01000001.1"/>
</dbReference>
<keyword evidence="1" id="KW-0678">Repressor</keyword>
<dbReference type="AlphaFoldDB" id="A0A401VWQ0"/>
<evidence type="ECO:0000256" key="1">
    <source>
        <dbReference type="ARBA" id="ARBA00022491"/>
    </source>
</evidence>
<dbReference type="InterPro" id="IPR050109">
    <property type="entry name" value="HTH-type_TetR-like_transc_reg"/>
</dbReference>
<dbReference type="PANTHER" id="PTHR30055:SF229">
    <property type="entry name" value="HTH-TYPE TRANSCRIPTIONAL REPRESSOR RV1474C"/>
    <property type="match status" value="1"/>
</dbReference>
<feature type="DNA-binding region" description="H-T-H motif" evidence="5">
    <location>
        <begin position="31"/>
        <end position="50"/>
    </location>
</feature>
<dbReference type="GO" id="GO:0003700">
    <property type="term" value="F:DNA-binding transcription factor activity"/>
    <property type="evidence" value="ECO:0007669"/>
    <property type="project" value="TreeGrafter"/>
</dbReference>